<dbReference type="PANTHER" id="PTHR24301:SF2">
    <property type="entry name" value="THROMBOXANE-A SYNTHASE"/>
    <property type="match status" value="1"/>
</dbReference>
<proteinExistence type="predicted"/>
<dbReference type="Proteomes" id="UP001432216">
    <property type="component" value="Chromosome 3"/>
</dbReference>
<evidence type="ECO:0000313" key="3">
    <source>
        <dbReference type="Proteomes" id="UP001432216"/>
    </source>
</evidence>
<dbReference type="GeneID" id="89989045"/>
<evidence type="ECO:0000313" key="2">
    <source>
        <dbReference type="EMBL" id="WVO20970.1"/>
    </source>
</evidence>
<dbReference type="EMBL" id="CP143808">
    <property type="protein sequence ID" value="WVO20970.1"/>
    <property type="molecule type" value="Genomic_DNA"/>
</dbReference>
<dbReference type="InterPro" id="IPR002401">
    <property type="entry name" value="Cyt_P450_E_grp-I"/>
</dbReference>
<dbReference type="RefSeq" id="XP_064720209.1">
    <property type="nucleotide sequence ID" value="XM_064864137.1"/>
</dbReference>
<dbReference type="PANTHER" id="PTHR24301">
    <property type="entry name" value="THROMBOXANE-A SYNTHASE"/>
    <property type="match status" value="1"/>
</dbReference>
<sequence length="247" mass="27789">MVKRQLELSIINSKKGNVPDRKDLLTLMLRHNMAQNINAADRLRDHEISGQLSTFLFAGSETTTGTIPFGRPQKDDIISLAKPVTLTNSKVVTDIHIRNGQLVHVPIEHLHTSEHNWGPTAKEFDPSRFFSSPQSSAFSDKPTLDSHSAATSSARRDAVPSYVPEGPGIWPNFMTFIDGPRRCTGYKLAVMEIKTIIFTLVREFEIELMKGQHILRWNMMSSRPFVAITLWSKGSRLPLHLKLYKGG</sequence>
<accession>A0ABZ2AWT9</accession>
<dbReference type="InterPro" id="IPR001128">
    <property type="entry name" value="Cyt_P450"/>
</dbReference>
<gene>
    <name evidence="2" type="ORF">IAS62_002271</name>
</gene>
<dbReference type="Gene3D" id="1.10.630.10">
    <property type="entry name" value="Cytochrome P450"/>
    <property type="match status" value="2"/>
</dbReference>
<evidence type="ECO:0000256" key="1">
    <source>
        <dbReference type="SAM" id="MobiDB-lite"/>
    </source>
</evidence>
<dbReference type="InterPro" id="IPR036396">
    <property type="entry name" value="Cyt_P450_sf"/>
</dbReference>
<dbReference type="SUPFAM" id="SSF48264">
    <property type="entry name" value="Cytochrome P450"/>
    <property type="match status" value="1"/>
</dbReference>
<feature type="region of interest" description="Disordered" evidence="1">
    <location>
        <begin position="131"/>
        <end position="159"/>
    </location>
</feature>
<evidence type="ECO:0008006" key="4">
    <source>
        <dbReference type="Google" id="ProtNLM"/>
    </source>
</evidence>
<protein>
    <recommendedName>
        <fullName evidence="4">Cytochrome P450</fullName>
    </recommendedName>
</protein>
<dbReference type="Pfam" id="PF00067">
    <property type="entry name" value="p450"/>
    <property type="match status" value="1"/>
</dbReference>
<organism evidence="2 3">
    <name type="scientific">Cryptococcus decagattii</name>
    <dbReference type="NCBI Taxonomy" id="1859122"/>
    <lineage>
        <taxon>Eukaryota</taxon>
        <taxon>Fungi</taxon>
        <taxon>Dikarya</taxon>
        <taxon>Basidiomycota</taxon>
        <taxon>Agaricomycotina</taxon>
        <taxon>Tremellomycetes</taxon>
        <taxon>Tremellales</taxon>
        <taxon>Cryptococcaceae</taxon>
        <taxon>Cryptococcus</taxon>
        <taxon>Cryptococcus gattii species complex</taxon>
    </lineage>
</organism>
<dbReference type="PRINTS" id="PR00463">
    <property type="entry name" value="EP450I"/>
</dbReference>
<keyword evidence="3" id="KW-1185">Reference proteome</keyword>
<reference evidence="2 3" key="1">
    <citation type="submission" date="2024-01" db="EMBL/GenBank/DDBJ databases">
        <title>Comparative genomics of Cryptococcus and Kwoniella reveals pathogenesis evolution and contrasting modes of karyotype evolution via chromosome fusion or intercentromeric recombination.</title>
        <authorList>
            <person name="Coelho M.A."/>
            <person name="David-Palma M."/>
            <person name="Shea T."/>
            <person name="Bowers K."/>
            <person name="McGinley-Smith S."/>
            <person name="Mohammad A.W."/>
            <person name="Gnirke A."/>
            <person name="Yurkov A.M."/>
            <person name="Nowrousian M."/>
            <person name="Sun S."/>
            <person name="Cuomo C.A."/>
            <person name="Heitman J."/>
        </authorList>
    </citation>
    <scope>NUCLEOTIDE SEQUENCE [LARGE SCALE GENOMIC DNA]</scope>
    <source>
        <strain evidence="2 3">7685027</strain>
    </source>
</reference>
<name>A0ABZ2AWT9_9TREE</name>